<sequence>MTSKRKTFWCNIHTESMVMQIQEITGRTFGWTIRHLIKKGYDAMKSGKDMPAEYEDRIVKLNLAWQKIVDQRDKDLMQLTEKLNKIELSMERSAIR</sequence>
<dbReference type="EMBL" id="LAZR01037113">
    <property type="protein sequence ID" value="KKL23063.1"/>
    <property type="molecule type" value="Genomic_DNA"/>
</dbReference>
<proteinExistence type="predicted"/>
<dbReference type="AlphaFoldDB" id="A0A0F9EGF1"/>
<organism evidence="1">
    <name type="scientific">marine sediment metagenome</name>
    <dbReference type="NCBI Taxonomy" id="412755"/>
    <lineage>
        <taxon>unclassified sequences</taxon>
        <taxon>metagenomes</taxon>
        <taxon>ecological metagenomes</taxon>
    </lineage>
</organism>
<protein>
    <submittedName>
        <fullName evidence="1">Uncharacterized protein</fullName>
    </submittedName>
</protein>
<evidence type="ECO:0000313" key="1">
    <source>
        <dbReference type="EMBL" id="KKL23063.1"/>
    </source>
</evidence>
<reference evidence="1" key="1">
    <citation type="journal article" date="2015" name="Nature">
        <title>Complex archaea that bridge the gap between prokaryotes and eukaryotes.</title>
        <authorList>
            <person name="Spang A."/>
            <person name="Saw J.H."/>
            <person name="Jorgensen S.L."/>
            <person name="Zaremba-Niedzwiedzka K."/>
            <person name="Martijn J."/>
            <person name="Lind A.E."/>
            <person name="van Eijk R."/>
            <person name="Schleper C."/>
            <person name="Guy L."/>
            <person name="Ettema T.J."/>
        </authorList>
    </citation>
    <scope>NUCLEOTIDE SEQUENCE</scope>
</reference>
<name>A0A0F9EGF1_9ZZZZ</name>
<gene>
    <name evidence="1" type="ORF">LCGC14_2429130</name>
</gene>
<accession>A0A0F9EGF1</accession>
<comment type="caution">
    <text evidence="1">The sequence shown here is derived from an EMBL/GenBank/DDBJ whole genome shotgun (WGS) entry which is preliminary data.</text>
</comment>